<dbReference type="InterPro" id="IPR038619">
    <property type="entry name" value="MraZ_sf"/>
</dbReference>
<organism evidence="9 10">
    <name type="scientific">Vallitalea pronyensis</name>
    <dbReference type="NCBI Taxonomy" id="1348613"/>
    <lineage>
        <taxon>Bacteria</taxon>
        <taxon>Bacillati</taxon>
        <taxon>Bacillota</taxon>
        <taxon>Clostridia</taxon>
        <taxon>Lachnospirales</taxon>
        <taxon>Vallitaleaceae</taxon>
        <taxon>Vallitalea</taxon>
    </lineage>
</organism>
<evidence type="ECO:0000259" key="8">
    <source>
        <dbReference type="PROSITE" id="PS51740"/>
    </source>
</evidence>
<dbReference type="NCBIfam" id="TIGR00242">
    <property type="entry name" value="division/cell wall cluster transcriptional repressor MraZ"/>
    <property type="match status" value="1"/>
</dbReference>
<reference evidence="9" key="1">
    <citation type="submission" date="2020-07" db="EMBL/GenBank/DDBJ databases">
        <title>Vallitalea pronyensis genome.</title>
        <authorList>
            <person name="Postec A."/>
        </authorList>
    </citation>
    <scope>NUCLEOTIDE SEQUENCE</scope>
    <source>
        <strain evidence="9">FatNI3</strain>
    </source>
</reference>
<evidence type="ECO:0000256" key="1">
    <source>
        <dbReference type="ARBA" id="ARBA00013860"/>
    </source>
</evidence>
<keyword evidence="3" id="KW-0677">Repeat</keyword>
<keyword evidence="5 7" id="KW-0238">DNA-binding</keyword>
<evidence type="ECO:0000313" key="9">
    <source>
        <dbReference type="EMBL" id="QUI23199.1"/>
    </source>
</evidence>
<dbReference type="PANTHER" id="PTHR34701">
    <property type="entry name" value="TRANSCRIPTIONAL REGULATOR MRAZ"/>
    <property type="match status" value="1"/>
</dbReference>
<dbReference type="CDD" id="cd16320">
    <property type="entry name" value="MraZ_N"/>
    <property type="match status" value="1"/>
</dbReference>
<dbReference type="EMBL" id="CP058649">
    <property type="protein sequence ID" value="QUI23199.1"/>
    <property type="molecule type" value="Genomic_DNA"/>
</dbReference>
<evidence type="ECO:0000256" key="3">
    <source>
        <dbReference type="ARBA" id="ARBA00022737"/>
    </source>
</evidence>
<dbReference type="InterPro" id="IPR035644">
    <property type="entry name" value="MraZ_C"/>
</dbReference>
<evidence type="ECO:0000313" key="10">
    <source>
        <dbReference type="Proteomes" id="UP000683246"/>
    </source>
</evidence>
<feature type="domain" description="SpoVT-AbrB" evidence="8">
    <location>
        <begin position="5"/>
        <end position="47"/>
    </location>
</feature>
<proteinExistence type="inferred from homology"/>
<comment type="subcellular location">
    <subcellularLocation>
        <location evidence="7">Cytoplasm</location>
        <location evidence="7">Nucleoid</location>
    </subcellularLocation>
</comment>
<dbReference type="CDD" id="cd16321">
    <property type="entry name" value="MraZ_C"/>
    <property type="match status" value="1"/>
</dbReference>
<comment type="similarity">
    <text evidence="7">Belongs to the MraZ family.</text>
</comment>
<dbReference type="GO" id="GO:2000143">
    <property type="term" value="P:negative regulation of DNA-templated transcription initiation"/>
    <property type="evidence" value="ECO:0007669"/>
    <property type="project" value="TreeGrafter"/>
</dbReference>
<evidence type="ECO:0000256" key="2">
    <source>
        <dbReference type="ARBA" id="ARBA00022490"/>
    </source>
</evidence>
<evidence type="ECO:0000256" key="7">
    <source>
        <dbReference type="HAMAP-Rule" id="MF_01008"/>
    </source>
</evidence>
<dbReference type="InterPro" id="IPR003444">
    <property type="entry name" value="MraZ"/>
</dbReference>
<feature type="domain" description="SpoVT-AbrB" evidence="8">
    <location>
        <begin position="76"/>
        <end position="119"/>
    </location>
</feature>
<dbReference type="Proteomes" id="UP000683246">
    <property type="component" value="Chromosome"/>
</dbReference>
<dbReference type="PANTHER" id="PTHR34701:SF1">
    <property type="entry name" value="TRANSCRIPTIONAL REGULATOR MRAZ"/>
    <property type="match status" value="1"/>
</dbReference>
<dbReference type="KEGG" id="vpy:HZI73_13265"/>
<dbReference type="SUPFAM" id="SSF89447">
    <property type="entry name" value="AbrB/MazE/MraZ-like"/>
    <property type="match status" value="1"/>
</dbReference>
<comment type="subunit">
    <text evidence="7">Forms oligomers.</text>
</comment>
<accession>A0A8J8MK80</accession>
<keyword evidence="2 7" id="KW-0963">Cytoplasm</keyword>
<keyword evidence="10" id="KW-1185">Reference proteome</keyword>
<dbReference type="PROSITE" id="PS51740">
    <property type="entry name" value="SPOVT_ABRB"/>
    <property type="match status" value="2"/>
</dbReference>
<dbReference type="Gene3D" id="3.40.1550.20">
    <property type="entry name" value="Transcriptional regulator MraZ domain"/>
    <property type="match status" value="1"/>
</dbReference>
<dbReference type="InterPro" id="IPR037914">
    <property type="entry name" value="SpoVT-AbrB_sf"/>
</dbReference>
<evidence type="ECO:0000256" key="4">
    <source>
        <dbReference type="ARBA" id="ARBA00023015"/>
    </source>
</evidence>
<dbReference type="HAMAP" id="MF_01008">
    <property type="entry name" value="MraZ"/>
    <property type="match status" value="1"/>
</dbReference>
<dbReference type="InterPro" id="IPR035642">
    <property type="entry name" value="MraZ_N"/>
</dbReference>
<dbReference type="InterPro" id="IPR020603">
    <property type="entry name" value="MraZ_dom"/>
</dbReference>
<gene>
    <name evidence="7 9" type="primary">mraZ</name>
    <name evidence="9" type="ORF">HZI73_13265</name>
</gene>
<dbReference type="AlphaFoldDB" id="A0A8J8MK80"/>
<evidence type="ECO:0000256" key="6">
    <source>
        <dbReference type="ARBA" id="ARBA00023163"/>
    </source>
</evidence>
<dbReference type="FunFam" id="3.40.1550.20:FF:000002">
    <property type="entry name" value="Transcriptional regulator MraZ"/>
    <property type="match status" value="1"/>
</dbReference>
<sequence length="143" mass="16891">MFIGEYKHSIDDKGRLIVPAKFRSLLGEAFYITKGFDQCIFVYTEDEWNKFIEKLNNNPMKKKDARRIQRFFIASATECMLDKQGRILIPSHLRDYSEIEKEVILIGVSNRVEIWSKENWEAYNEDDDLDISDLAEDMEDLDI</sequence>
<dbReference type="InterPro" id="IPR007159">
    <property type="entry name" value="SpoVT-AbrB_dom"/>
</dbReference>
<evidence type="ECO:0000256" key="5">
    <source>
        <dbReference type="ARBA" id="ARBA00023125"/>
    </source>
</evidence>
<dbReference type="Pfam" id="PF02381">
    <property type="entry name" value="MraZ"/>
    <property type="match status" value="2"/>
</dbReference>
<keyword evidence="6 7" id="KW-0804">Transcription</keyword>
<dbReference type="GO" id="GO:0003700">
    <property type="term" value="F:DNA-binding transcription factor activity"/>
    <property type="evidence" value="ECO:0007669"/>
    <property type="project" value="UniProtKB-UniRule"/>
</dbReference>
<dbReference type="GO" id="GO:0009295">
    <property type="term" value="C:nucleoid"/>
    <property type="evidence" value="ECO:0007669"/>
    <property type="project" value="UniProtKB-SubCell"/>
</dbReference>
<name>A0A8J8MK80_9FIRM</name>
<dbReference type="GO" id="GO:0005737">
    <property type="term" value="C:cytoplasm"/>
    <property type="evidence" value="ECO:0007669"/>
    <property type="project" value="UniProtKB-UniRule"/>
</dbReference>
<keyword evidence="4 7" id="KW-0805">Transcription regulation</keyword>
<protein>
    <recommendedName>
        <fullName evidence="1 7">Transcriptional regulator MraZ</fullName>
    </recommendedName>
</protein>
<dbReference type="GO" id="GO:0000976">
    <property type="term" value="F:transcription cis-regulatory region binding"/>
    <property type="evidence" value="ECO:0007669"/>
    <property type="project" value="TreeGrafter"/>
</dbReference>
<dbReference type="RefSeq" id="WP_212693878.1">
    <property type="nucleotide sequence ID" value="NZ_CP058649.1"/>
</dbReference>